<sequence length="319" mass="32879">MANPRSGNPAKRAQAAGTAPTPATARDWIAASRPRTLGMAIAPVALGSAAAFNAEGFHLGIALACLALAVFLQIGVNYANDYSDGVKGTDAVRVGPGRLVGAGKAEPRAVRNIALAFLAAGALAGIVVVVLSGRWWLLLVGAVCIVAAWTYTGGRRPYGYYALGELMAFLFFGPVAVVGTTYAIIGRVTEDSIALGIAIGAISAALMLCNNLRDIDTDRAAGKRSLATLIGRRASKALYVLLMLVPFVVLWIFSYALAYGFAVFAVLLLAGPAMVIVVMSRTSRDLITALGLTGMTALLYGVGFAVAIWGGPAGFVAAS</sequence>
<feature type="transmembrane region" description="Helical" evidence="8">
    <location>
        <begin position="136"/>
        <end position="154"/>
    </location>
</feature>
<comment type="catalytic activity">
    <reaction evidence="8">
        <text>an all-trans-polyprenyl diphosphate + 1,4-dihydroxy-2-naphthoate + H(+) = a 2-demethylmenaquinol + CO2 + diphosphate</text>
        <dbReference type="Rhea" id="RHEA:26478"/>
        <dbReference type="Rhea" id="RHEA-COMP:9563"/>
        <dbReference type="Rhea" id="RHEA-COMP:9564"/>
        <dbReference type="ChEBI" id="CHEBI:11173"/>
        <dbReference type="ChEBI" id="CHEBI:15378"/>
        <dbReference type="ChEBI" id="CHEBI:16526"/>
        <dbReference type="ChEBI" id="CHEBI:33019"/>
        <dbReference type="ChEBI" id="CHEBI:55437"/>
        <dbReference type="ChEBI" id="CHEBI:58914"/>
        <dbReference type="EC" id="2.5.1.74"/>
    </reaction>
</comment>
<evidence type="ECO:0000256" key="8">
    <source>
        <dbReference type="HAMAP-Rule" id="MF_01937"/>
    </source>
</evidence>
<dbReference type="AlphaFoldDB" id="A0AA87UQU3"/>
<dbReference type="Gene3D" id="1.20.120.1780">
    <property type="entry name" value="UbiA prenyltransferase"/>
    <property type="match status" value="1"/>
</dbReference>
<evidence type="ECO:0000256" key="2">
    <source>
        <dbReference type="ARBA" id="ARBA00022428"/>
    </source>
</evidence>
<comment type="function">
    <text evidence="8">Conversion of 1,4-dihydroxy-2-naphthoate (DHNA) to demethylmenaquinone (DMK).</text>
</comment>
<dbReference type="CDD" id="cd13962">
    <property type="entry name" value="PT_UbiA_UBIAD1"/>
    <property type="match status" value="1"/>
</dbReference>
<comment type="subcellular location">
    <subcellularLocation>
        <location evidence="8">Cell membrane</location>
        <topology evidence="8">Multi-pass membrane protein</topology>
    </subcellularLocation>
    <subcellularLocation>
        <location evidence="1">Membrane</location>
        <topology evidence="1">Multi-pass membrane protein</topology>
    </subcellularLocation>
</comment>
<name>A0AA87UQU3_9MICO</name>
<comment type="caution">
    <text evidence="11">The sequence shown here is derived from an EMBL/GenBank/DDBJ whole genome shotgun (WGS) entry which is preliminary data.</text>
</comment>
<accession>A0AA87UQU3</accession>
<evidence type="ECO:0000256" key="10">
    <source>
        <dbReference type="SAM" id="MobiDB-lite"/>
    </source>
</evidence>
<dbReference type="InterPro" id="IPR004657">
    <property type="entry name" value="MenA"/>
</dbReference>
<feature type="transmembrane region" description="Helical" evidence="8">
    <location>
        <begin position="234"/>
        <end position="253"/>
    </location>
</feature>
<keyword evidence="12" id="KW-1185">Reference proteome</keyword>
<evidence type="ECO:0000256" key="5">
    <source>
        <dbReference type="ARBA" id="ARBA00022692"/>
    </source>
</evidence>
<organism evidence="11 12">
    <name type="scientific">Agrococcus baldri</name>
    <dbReference type="NCBI Taxonomy" id="153730"/>
    <lineage>
        <taxon>Bacteria</taxon>
        <taxon>Bacillati</taxon>
        <taxon>Actinomycetota</taxon>
        <taxon>Actinomycetes</taxon>
        <taxon>Micrococcales</taxon>
        <taxon>Microbacteriaceae</taxon>
        <taxon>Agrococcus</taxon>
    </lineage>
</organism>
<dbReference type="Gene3D" id="1.10.357.140">
    <property type="entry name" value="UbiA prenyltransferase"/>
    <property type="match status" value="1"/>
</dbReference>
<reference evidence="11 12" key="1">
    <citation type="submission" date="2019-07" db="EMBL/GenBank/DDBJ databases">
        <title>Whole genome shotgun sequence of Agrococcus baldri NBRC 103055.</title>
        <authorList>
            <person name="Hosoyama A."/>
            <person name="Uohara A."/>
            <person name="Ohji S."/>
            <person name="Ichikawa N."/>
        </authorList>
    </citation>
    <scope>NUCLEOTIDE SEQUENCE [LARGE SCALE GENOMIC DNA]</scope>
    <source>
        <strain evidence="11 12">NBRC 103055</strain>
    </source>
</reference>
<feature type="transmembrane region" description="Helical" evidence="8">
    <location>
        <begin position="259"/>
        <end position="279"/>
    </location>
</feature>
<evidence type="ECO:0000256" key="9">
    <source>
        <dbReference type="NCBIfam" id="TIGR00751"/>
    </source>
</evidence>
<dbReference type="GO" id="GO:0009234">
    <property type="term" value="P:menaquinone biosynthetic process"/>
    <property type="evidence" value="ECO:0007669"/>
    <property type="project" value="UniProtKB-UniRule"/>
</dbReference>
<dbReference type="PANTHER" id="PTHR13929:SF0">
    <property type="entry name" value="UBIA PRENYLTRANSFERASE DOMAIN-CONTAINING PROTEIN 1"/>
    <property type="match status" value="1"/>
</dbReference>
<evidence type="ECO:0000256" key="4">
    <source>
        <dbReference type="ARBA" id="ARBA00022679"/>
    </source>
</evidence>
<feature type="transmembrane region" description="Helical" evidence="8">
    <location>
        <begin position="113"/>
        <end position="130"/>
    </location>
</feature>
<feature type="transmembrane region" description="Helical" evidence="8">
    <location>
        <begin position="286"/>
        <end position="309"/>
    </location>
</feature>
<dbReference type="NCBIfam" id="NF004751">
    <property type="entry name" value="PRK06080.1-3"/>
    <property type="match status" value="1"/>
</dbReference>
<keyword evidence="6 8" id="KW-1133">Transmembrane helix</keyword>
<dbReference type="EC" id="2.5.1.74" evidence="8 9"/>
<evidence type="ECO:0000256" key="6">
    <source>
        <dbReference type="ARBA" id="ARBA00022989"/>
    </source>
</evidence>
<feature type="transmembrane region" description="Helical" evidence="8">
    <location>
        <begin position="166"/>
        <end position="186"/>
    </location>
</feature>
<evidence type="ECO:0000256" key="3">
    <source>
        <dbReference type="ARBA" id="ARBA00022475"/>
    </source>
</evidence>
<dbReference type="GO" id="GO:0046428">
    <property type="term" value="F:1,4-dihydroxy-2-naphthoate polyprenyltransferase activity"/>
    <property type="evidence" value="ECO:0007669"/>
    <property type="project" value="UniProtKB-UniRule"/>
</dbReference>
<keyword evidence="4 8" id="KW-0808">Transferase</keyword>
<proteinExistence type="inferred from homology"/>
<dbReference type="GO" id="GO:0005886">
    <property type="term" value="C:plasma membrane"/>
    <property type="evidence" value="ECO:0007669"/>
    <property type="project" value="UniProtKB-SubCell"/>
</dbReference>
<keyword evidence="3 8" id="KW-1003">Cell membrane</keyword>
<evidence type="ECO:0000313" key="12">
    <source>
        <dbReference type="Proteomes" id="UP000321749"/>
    </source>
</evidence>
<dbReference type="NCBIfam" id="TIGR00751">
    <property type="entry name" value="menA"/>
    <property type="match status" value="1"/>
</dbReference>
<feature type="transmembrane region" description="Helical" evidence="8">
    <location>
        <begin position="60"/>
        <end position="79"/>
    </location>
</feature>
<dbReference type="Pfam" id="PF01040">
    <property type="entry name" value="UbiA"/>
    <property type="match status" value="1"/>
</dbReference>
<dbReference type="PIRSF" id="PIRSF005355">
    <property type="entry name" value="UBIAD1"/>
    <property type="match status" value="1"/>
</dbReference>
<dbReference type="RefSeq" id="WP_146792776.1">
    <property type="nucleotide sequence ID" value="NZ_BJUU01000003.1"/>
</dbReference>
<feature type="compositionally biased region" description="Low complexity" evidence="10">
    <location>
        <begin position="13"/>
        <end position="25"/>
    </location>
</feature>
<protein>
    <recommendedName>
        <fullName evidence="8 9">1,4-dihydroxy-2-naphthoate octaprenyltransferase</fullName>
        <shortName evidence="8">DHNA-octaprenyltransferase</shortName>
        <ecNumber evidence="8 9">2.5.1.74</ecNumber>
    </recommendedName>
</protein>
<dbReference type="InterPro" id="IPR044878">
    <property type="entry name" value="UbiA_sf"/>
</dbReference>
<comment type="pathway">
    <text evidence="8">Quinol/quinone metabolism; menaquinone biosynthesis; menaquinol from 1,4-dihydroxy-2-naphthoate: step 1/2.</text>
</comment>
<gene>
    <name evidence="8 11" type="primary">menA</name>
    <name evidence="11" type="ORF">ABA31_07470</name>
</gene>
<keyword evidence="5 8" id="KW-0812">Transmembrane</keyword>
<evidence type="ECO:0000256" key="1">
    <source>
        <dbReference type="ARBA" id="ARBA00004141"/>
    </source>
</evidence>
<keyword evidence="2 8" id="KW-0474">Menaquinone biosynthesis</keyword>
<feature type="transmembrane region" description="Helical" evidence="8">
    <location>
        <begin position="192"/>
        <end position="213"/>
    </location>
</feature>
<feature type="region of interest" description="Disordered" evidence="10">
    <location>
        <begin position="1"/>
        <end position="25"/>
    </location>
</feature>
<evidence type="ECO:0000256" key="7">
    <source>
        <dbReference type="ARBA" id="ARBA00023136"/>
    </source>
</evidence>
<keyword evidence="7 8" id="KW-0472">Membrane</keyword>
<dbReference type="Proteomes" id="UP000321749">
    <property type="component" value="Unassembled WGS sequence"/>
</dbReference>
<dbReference type="EMBL" id="BJUU01000003">
    <property type="protein sequence ID" value="GEK79396.1"/>
    <property type="molecule type" value="Genomic_DNA"/>
</dbReference>
<dbReference type="HAMAP" id="MF_01937">
    <property type="entry name" value="MenA_1"/>
    <property type="match status" value="1"/>
</dbReference>
<dbReference type="GO" id="GO:0042371">
    <property type="term" value="P:vitamin K biosynthetic process"/>
    <property type="evidence" value="ECO:0007669"/>
    <property type="project" value="TreeGrafter"/>
</dbReference>
<dbReference type="PANTHER" id="PTHR13929">
    <property type="entry name" value="1,4-DIHYDROXY-2-NAPHTHOATE OCTAPRENYLTRANSFERASE"/>
    <property type="match status" value="1"/>
</dbReference>
<evidence type="ECO:0000313" key="11">
    <source>
        <dbReference type="EMBL" id="GEK79396.1"/>
    </source>
</evidence>
<dbReference type="InterPro" id="IPR026046">
    <property type="entry name" value="UBIAD1"/>
</dbReference>
<dbReference type="InterPro" id="IPR000537">
    <property type="entry name" value="UbiA_prenyltransferase"/>
</dbReference>
<comment type="similarity">
    <text evidence="8">Belongs to the MenA family. Type 1 subfamily.</text>
</comment>